<name>A0ABV1GYJ0_9BACT</name>
<dbReference type="EMBL" id="JBBMFL010000011">
    <property type="protein sequence ID" value="MEQ2545261.1"/>
    <property type="molecule type" value="Genomic_DNA"/>
</dbReference>
<organism evidence="1 2">
    <name type="scientific">Alistipes intestinihominis</name>
    <dbReference type="NCBI Taxonomy" id="3133172"/>
    <lineage>
        <taxon>Bacteria</taxon>
        <taxon>Pseudomonadati</taxon>
        <taxon>Bacteroidota</taxon>
        <taxon>Bacteroidia</taxon>
        <taxon>Bacteroidales</taxon>
        <taxon>Rikenellaceae</taxon>
        <taxon>Alistipes</taxon>
    </lineage>
</organism>
<protein>
    <submittedName>
        <fullName evidence="1">Fimbrillin family protein</fullName>
    </submittedName>
</protein>
<gene>
    <name evidence="1" type="ORF">WMO46_09910</name>
</gene>
<proteinExistence type="predicted"/>
<comment type="caution">
    <text evidence="1">The sequence shown here is derived from an EMBL/GenBank/DDBJ whole genome shotgun (WGS) entry which is preliminary data.</text>
</comment>
<reference evidence="1 2" key="1">
    <citation type="submission" date="2024-03" db="EMBL/GenBank/DDBJ databases">
        <title>Human intestinal bacterial collection.</title>
        <authorList>
            <person name="Pauvert C."/>
            <person name="Hitch T.C.A."/>
            <person name="Clavel T."/>
        </authorList>
    </citation>
    <scope>NUCLEOTIDE SEQUENCE [LARGE SCALE GENOMIC DNA]</scope>
    <source>
        <strain evidence="1 2">CLA-KB-H122</strain>
    </source>
</reference>
<dbReference type="PROSITE" id="PS51257">
    <property type="entry name" value="PROKAR_LIPOPROTEIN"/>
    <property type="match status" value="1"/>
</dbReference>
<dbReference type="InterPro" id="IPR042278">
    <property type="entry name" value="Mfa-like_1_N"/>
</dbReference>
<dbReference type="CDD" id="cd13120">
    <property type="entry name" value="BF2867_like_N"/>
    <property type="match status" value="1"/>
</dbReference>
<dbReference type="Proteomes" id="UP001460202">
    <property type="component" value="Unassembled WGS sequence"/>
</dbReference>
<accession>A0ABV1GYJ0</accession>
<dbReference type="Gene3D" id="2.60.40.2620">
    <property type="entry name" value="Fimbrillin-like"/>
    <property type="match status" value="1"/>
</dbReference>
<dbReference type="RefSeq" id="WP_349094287.1">
    <property type="nucleotide sequence ID" value="NZ_JBBMFL010000011.1"/>
</dbReference>
<dbReference type="InterPro" id="IPR025049">
    <property type="entry name" value="Mfa-like_1"/>
</dbReference>
<evidence type="ECO:0000313" key="2">
    <source>
        <dbReference type="Proteomes" id="UP001460202"/>
    </source>
</evidence>
<evidence type="ECO:0000313" key="1">
    <source>
        <dbReference type="EMBL" id="MEQ2545261.1"/>
    </source>
</evidence>
<keyword evidence="2" id="KW-1185">Reference proteome</keyword>
<sequence>MKNNVLAMALIALTAMGCSKEDSVPAGGSPMTFTGVAPAASVPASAASSRSYFPGTSGLMYWSDYDNIGAYAFDSSKALKAHDICTLQSGAGSGLAVFHPRNILYSESWSGSGDYTFYAYYPVWTAAAATYSDGGVLLNIPSAQNGEFGRYQVCFSQAVTVSSEQIGLNKSVRFDFKPASSLMRVQLFLDEASSADEVYISQASVSVSGCALFGDCKLSFADGSLAASAPASGTSTVTVRLTTPVRITKKADGQNPNPYIDFVILPTSNMSGTVKFSVTTQAGLTLTTPDKGVPASGFAGGTRYFIERPISVVLDDDSPDASYIDGGLAWEATVDNDGAYSDGGVAW</sequence>
<dbReference type="Pfam" id="PF13149">
    <property type="entry name" value="Mfa_like_1"/>
    <property type="match status" value="1"/>
</dbReference>